<comment type="caution">
    <text evidence="2">The sequence shown here is derived from an EMBL/GenBank/DDBJ whole genome shotgun (WGS) entry which is preliminary data.</text>
</comment>
<sequence>MSFSKGVGVLQRYRSHIVSTRDISPISDQYSEPWGAQQRRSTAHHVPSDRQPAPPCQATPQPAGGNLQLQHLSRINSPALRPRRTAVSGQSNVLHFVVFVCLRSLSQRTLMQRIKLPSFHSVKRERARLIKCTGDQRDKSEHAAQIHVRDKSDRAGIRLGLNNGDRSGRKAVVNFE</sequence>
<reference evidence="2 3" key="1">
    <citation type="submission" date="2019-06" db="EMBL/GenBank/DDBJ databases">
        <title>Draft genomes of female and male turbot (Scophthalmus maximus).</title>
        <authorList>
            <person name="Xu H."/>
            <person name="Xu X.-W."/>
            <person name="Shao C."/>
            <person name="Chen S."/>
        </authorList>
    </citation>
    <scope>NUCLEOTIDE SEQUENCE [LARGE SCALE GENOMIC DNA]</scope>
    <source>
        <strain evidence="2">Ysfricsl-2016a</strain>
        <tissue evidence="2">Blood</tissue>
    </source>
</reference>
<evidence type="ECO:0000313" key="3">
    <source>
        <dbReference type="Proteomes" id="UP000438429"/>
    </source>
</evidence>
<organism evidence="2 3">
    <name type="scientific">Scophthalmus maximus</name>
    <name type="common">Turbot</name>
    <name type="synonym">Psetta maxima</name>
    <dbReference type="NCBI Taxonomy" id="52904"/>
    <lineage>
        <taxon>Eukaryota</taxon>
        <taxon>Metazoa</taxon>
        <taxon>Chordata</taxon>
        <taxon>Craniata</taxon>
        <taxon>Vertebrata</taxon>
        <taxon>Euteleostomi</taxon>
        <taxon>Actinopterygii</taxon>
        <taxon>Neopterygii</taxon>
        <taxon>Teleostei</taxon>
        <taxon>Neoteleostei</taxon>
        <taxon>Acanthomorphata</taxon>
        <taxon>Carangaria</taxon>
        <taxon>Pleuronectiformes</taxon>
        <taxon>Pleuronectoidei</taxon>
        <taxon>Scophthalmidae</taxon>
        <taxon>Scophthalmus</taxon>
    </lineage>
</organism>
<dbReference type="EMBL" id="VEVO01000008">
    <property type="protein sequence ID" value="KAF0038157.1"/>
    <property type="molecule type" value="Genomic_DNA"/>
</dbReference>
<gene>
    <name evidence="2" type="ORF">F2P81_008641</name>
</gene>
<accession>A0A6A4SX68</accession>
<evidence type="ECO:0000313" key="2">
    <source>
        <dbReference type="EMBL" id="KAF0038157.1"/>
    </source>
</evidence>
<evidence type="ECO:0000256" key="1">
    <source>
        <dbReference type="SAM" id="MobiDB-lite"/>
    </source>
</evidence>
<proteinExistence type="predicted"/>
<feature type="region of interest" description="Disordered" evidence="1">
    <location>
        <begin position="28"/>
        <end position="66"/>
    </location>
</feature>
<protein>
    <submittedName>
        <fullName evidence="2">Uncharacterized protein</fullName>
    </submittedName>
</protein>
<dbReference type="AlphaFoldDB" id="A0A6A4SX68"/>
<dbReference type="Proteomes" id="UP000438429">
    <property type="component" value="Unassembled WGS sequence"/>
</dbReference>
<name>A0A6A4SX68_SCOMX</name>